<dbReference type="EMBL" id="CP000939">
    <property type="protein sequence ID" value="ACA45068.1"/>
    <property type="molecule type" value="Genomic_DNA"/>
</dbReference>
<dbReference type="KEGG" id="cbb:CLD_2036"/>
<dbReference type="Proteomes" id="UP000008541">
    <property type="component" value="Chromosome"/>
</dbReference>
<sequence length="99" mass="11670">MKVEITKRYCDICKKEIQWHDDSRTNEIIVKVVFGNEKGHCRDSIYETKEVCDECMEGMGFTVLPNSWELNKEKNNLNGKFKNIIRKIFNRELGGIKNK</sequence>
<accession>B1IJ43</accession>
<proteinExistence type="predicted"/>
<dbReference type="HOGENOM" id="CLU_2315273_0_0_9"/>
<dbReference type="AlphaFoldDB" id="B1IJ43"/>
<reference evidence="1 2" key="1">
    <citation type="journal article" date="2007" name="PLoS ONE">
        <title>Analysis of the neurotoxin complex genes in Clostridium botulinum A1-A4 and B1 strains: BoNT/A3, /Ba4 and /B1 clusters are located within plasmids.</title>
        <authorList>
            <person name="Smith T.J."/>
            <person name="Hill K.K."/>
            <person name="Foley B.T."/>
            <person name="Detter J.C."/>
            <person name="Munk A.C."/>
            <person name="Bruce D.C."/>
            <person name="Doggett N.A."/>
            <person name="Smith L.A."/>
            <person name="Marks J.D."/>
            <person name="Xie G."/>
            <person name="Brettin T.S."/>
        </authorList>
    </citation>
    <scope>NUCLEOTIDE SEQUENCE [LARGE SCALE GENOMIC DNA]</scope>
    <source>
        <strain evidence="2">Okra / Type B1</strain>
    </source>
</reference>
<protein>
    <submittedName>
        <fullName evidence="1">Uncharacterized protein</fullName>
    </submittedName>
</protein>
<gene>
    <name evidence="1" type="ordered locus">CLD_2036</name>
</gene>
<evidence type="ECO:0000313" key="1">
    <source>
        <dbReference type="EMBL" id="ACA45068.1"/>
    </source>
</evidence>
<evidence type="ECO:0000313" key="2">
    <source>
        <dbReference type="Proteomes" id="UP000008541"/>
    </source>
</evidence>
<dbReference type="RefSeq" id="WP_003399933.1">
    <property type="nucleotide sequence ID" value="NC_010516.1"/>
</dbReference>
<name>B1IJ43_CLOBK</name>
<organism evidence="1 2">
    <name type="scientific">Clostridium botulinum (strain Okra / Type B1)</name>
    <dbReference type="NCBI Taxonomy" id="498213"/>
    <lineage>
        <taxon>Bacteria</taxon>
        <taxon>Bacillati</taxon>
        <taxon>Bacillota</taxon>
        <taxon>Clostridia</taxon>
        <taxon>Eubacteriales</taxon>
        <taxon>Clostridiaceae</taxon>
        <taxon>Clostridium</taxon>
    </lineage>
</organism>